<dbReference type="InterPro" id="IPR051829">
    <property type="entry name" value="Multiheme_Cytochr_ET"/>
</dbReference>
<dbReference type="PANTHER" id="PTHR35038">
    <property type="entry name" value="DISSIMILATORY SULFITE REDUCTASE SIRA"/>
    <property type="match status" value="1"/>
</dbReference>
<gene>
    <name evidence="2" type="ORF">JFN93_21920</name>
</gene>
<keyword evidence="3" id="KW-1185">Reference proteome</keyword>
<proteinExistence type="predicted"/>
<dbReference type="AlphaFoldDB" id="A0A8J7SCT3"/>
<keyword evidence="2" id="KW-0645">Protease</keyword>
<keyword evidence="2" id="KW-0378">Hydrolase</keyword>
<evidence type="ECO:0000256" key="1">
    <source>
        <dbReference type="ARBA" id="ARBA00022729"/>
    </source>
</evidence>
<protein>
    <submittedName>
        <fullName evidence="2">Carboxypeptidase-like regulatory domain-containing protein</fullName>
    </submittedName>
</protein>
<dbReference type="Proteomes" id="UP000636888">
    <property type="component" value="Unassembled WGS sequence"/>
</dbReference>
<dbReference type="Gene3D" id="2.60.40.1120">
    <property type="entry name" value="Carboxypeptidase-like, regulatory domain"/>
    <property type="match status" value="1"/>
</dbReference>
<evidence type="ECO:0000313" key="2">
    <source>
        <dbReference type="EMBL" id="MBJ6727379.1"/>
    </source>
</evidence>
<reference evidence="2" key="1">
    <citation type="submission" date="2020-12" db="EMBL/GenBank/DDBJ databases">
        <title>Geomonas sp. Red875, isolated from river sediment.</title>
        <authorList>
            <person name="Xu Z."/>
            <person name="Zhang Z."/>
            <person name="Masuda Y."/>
            <person name="Itoh H."/>
            <person name="Senoo K."/>
        </authorList>
    </citation>
    <scope>NUCLEOTIDE SEQUENCE</scope>
    <source>
        <strain evidence="2">Red875</strain>
    </source>
</reference>
<dbReference type="PANTHER" id="PTHR35038:SF8">
    <property type="entry name" value="C-TYPE POLYHEME CYTOCHROME OMCC"/>
    <property type="match status" value="1"/>
</dbReference>
<organism evidence="2 3">
    <name type="scientific">Geomesophilobacter sediminis</name>
    <dbReference type="NCBI Taxonomy" id="2798584"/>
    <lineage>
        <taxon>Bacteria</taxon>
        <taxon>Pseudomonadati</taxon>
        <taxon>Thermodesulfobacteriota</taxon>
        <taxon>Desulfuromonadia</taxon>
        <taxon>Geobacterales</taxon>
        <taxon>Geobacteraceae</taxon>
        <taxon>Geomesophilobacter</taxon>
    </lineage>
</organism>
<dbReference type="RefSeq" id="WP_199386411.1">
    <property type="nucleotide sequence ID" value="NZ_JAEMHM010000023.1"/>
</dbReference>
<dbReference type="Pfam" id="PF13620">
    <property type="entry name" value="CarboxypepD_reg"/>
    <property type="match status" value="1"/>
</dbReference>
<dbReference type="EMBL" id="JAEMHM010000023">
    <property type="protein sequence ID" value="MBJ6727379.1"/>
    <property type="molecule type" value="Genomic_DNA"/>
</dbReference>
<dbReference type="CDD" id="cd08168">
    <property type="entry name" value="Cytochrom_C3"/>
    <property type="match status" value="1"/>
</dbReference>
<keyword evidence="2" id="KW-0121">Carboxypeptidase</keyword>
<dbReference type="InterPro" id="IPR036280">
    <property type="entry name" value="Multihaem_cyt_sf"/>
</dbReference>
<keyword evidence="1" id="KW-0732">Signal</keyword>
<dbReference type="SUPFAM" id="SSF49464">
    <property type="entry name" value="Carboxypeptidase regulatory domain-like"/>
    <property type="match status" value="1"/>
</dbReference>
<accession>A0A8J7SCT3</accession>
<dbReference type="Gene3D" id="3.90.10.10">
    <property type="entry name" value="Cytochrome C3"/>
    <property type="match status" value="1"/>
</dbReference>
<sequence length="507" mass="54381">MEQVKRGATLLWGMFLLIALCWLPGCNGSGSSGGSSGTGSITGKVVSAATGAPVAGVSISDGTTTVVTDANGSFTLPSPGGFRTLVATATGYEPASRVCTVNSGGATEMNWSLTASHDTYTNYDNASPSAMIPAASMDYVILAWNDLGMHCMQDDYSTLLILPPFNTLHVQVFRRGEGLVTRGVTVSYRFPKKTDSTLHNNFWNYSSQYNYRQYGWQVTPNVGITGSPLAGNMAPDANGLGFVATGIPLTPYDDDGTWDPYGAATITVTDNGTGSVLATTRVVAPVSSEINCSNCHGATNTFVNILQTHDRYNGTTLAADKAAGKLHLCAECHGDNALGLSGKPGVKNLSLAMHGFHKDKVNVSADPKNPDCYNCHPGPRTNCLRGVMFHAGKECKDCHGDMTGMATALAAGRKPWLEEPRCADCHDAKHQENPGTLYRNSIFRNSPQQEMNGQIYCEACHNSTHAEYVSTNPADNVIPQQLQGDSYWIWNCYVCHNDYMPSRSMHQ</sequence>
<dbReference type="InterPro" id="IPR008969">
    <property type="entry name" value="CarboxyPept-like_regulatory"/>
</dbReference>
<comment type="caution">
    <text evidence="2">The sequence shown here is derived from an EMBL/GenBank/DDBJ whole genome shotgun (WGS) entry which is preliminary data.</text>
</comment>
<name>A0A8J7SCT3_9BACT</name>
<dbReference type="GO" id="GO:0004180">
    <property type="term" value="F:carboxypeptidase activity"/>
    <property type="evidence" value="ECO:0007669"/>
    <property type="project" value="UniProtKB-KW"/>
</dbReference>
<dbReference type="SUPFAM" id="SSF48695">
    <property type="entry name" value="Multiheme cytochromes"/>
    <property type="match status" value="2"/>
</dbReference>
<evidence type="ECO:0000313" key="3">
    <source>
        <dbReference type="Proteomes" id="UP000636888"/>
    </source>
</evidence>